<evidence type="ECO:0000313" key="1">
    <source>
        <dbReference type="EMBL" id="GGA06494.1"/>
    </source>
</evidence>
<gene>
    <name evidence="1" type="ORF">GCM10008018_60450</name>
</gene>
<reference evidence="2" key="1">
    <citation type="journal article" date="2019" name="Int. J. Syst. Evol. Microbiol.">
        <title>The Global Catalogue of Microorganisms (GCM) 10K type strain sequencing project: providing services to taxonomists for standard genome sequencing and annotation.</title>
        <authorList>
            <consortium name="The Broad Institute Genomics Platform"/>
            <consortium name="The Broad Institute Genome Sequencing Center for Infectious Disease"/>
            <person name="Wu L."/>
            <person name="Ma J."/>
        </authorList>
    </citation>
    <scope>NUCLEOTIDE SEQUENCE [LARGE SCALE GENOMIC DNA]</scope>
    <source>
        <strain evidence="2">CGMCC 1.15043</strain>
    </source>
</reference>
<dbReference type="EMBL" id="BMHE01000050">
    <property type="protein sequence ID" value="GGA06494.1"/>
    <property type="molecule type" value="Genomic_DNA"/>
</dbReference>
<evidence type="ECO:0000313" key="2">
    <source>
        <dbReference type="Proteomes" id="UP000615455"/>
    </source>
</evidence>
<keyword evidence="2" id="KW-1185">Reference proteome</keyword>
<proteinExistence type="predicted"/>
<dbReference type="RefSeq" id="WP_189018951.1">
    <property type="nucleotide sequence ID" value="NZ_BMHE01000050.1"/>
</dbReference>
<protein>
    <submittedName>
        <fullName evidence="1">Uncharacterized protein</fullName>
    </submittedName>
</protein>
<accession>A0ABQ1FDN1</accession>
<dbReference type="Proteomes" id="UP000615455">
    <property type="component" value="Unassembled WGS sequence"/>
</dbReference>
<name>A0ABQ1FDN1_9BACL</name>
<sequence length="99" mass="10664">MALRNSATSHYLKYDDVVAFDKTLAYPPSVQIPPVSAHNTLPRGNITELCDVALFGAEEASTWSHMAGVAILDPCYSTHQDTRIKATKVGVVVGATPTY</sequence>
<comment type="caution">
    <text evidence="1">The sequence shown here is derived from an EMBL/GenBank/DDBJ whole genome shotgun (WGS) entry which is preliminary data.</text>
</comment>
<organism evidence="1 2">
    <name type="scientific">Paenibacillus marchantiophytorum</name>
    <dbReference type="NCBI Taxonomy" id="1619310"/>
    <lineage>
        <taxon>Bacteria</taxon>
        <taxon>Bacillati</taxon>
        <taxon>Bacillota</taxon>
        <taxon>Bacilli</taxon>
        <taxon>Bacillales</taxon>
        <taxon>Paenibacillaceae</taxon>
        <taxon>Paenibacillus</taxon>
    </lineage>
</organism>